<feature type="signal peptide" evidence="1">
    <location>
        <begin position="1"/>
        <end position="20"/>
    </location>
</feature>
<evidence type="ECO:0008006" key="4">
    <source>
        <dbReference type="Google" id="ProtNLM"/>
    </source>
</evidence>
<name>A0A0C1QXP4_9BACT</name>
<comment type="caution">
    <text evidence="2">The sequence shown here is derived from an EMBL/GenBank/DDBJ whole genome shotgun (WGS) entry which is preliminary data.</text>
</comment>
<keyword evidence="1" id="KW-0732">Signal</keyword>
<feature type="chain" id="PRO_5002137116" description="Lipoprotein" evidence="1">
    <location>
        <begin position="21"/>
        <end position="183"/>
    </location>
</feature>
<evidence type="ECO:0000313" key="3">
    <source>
        <dbReference type="Proteomes" id="UP000031433"/>
    </source>
</evidence>
<dbReference type="EMBL" id="JXBL01000001">
    <property type="protein sequence ID" value="KIE42906.1"/>
    <property type="molecule type" value="Genomic_DNA"/>
</dbReference>
<sequence>MKAAVLSLAILLAASASALAQPLQVVLATTATALTGTVIKPAPTEFYGLEVVLQLPVGITPKLDPLTPGRYFLDPATVVMVDNSMLNTGTLVSSALTPSTDPTVGDTVKFLLVNPYGVKFGTFGSLWFDFKPGFVPNYNATTQNVSNADFKVLSYRVLDVSGAEISTDQAAASISKTYVWKQP</sequence>
<organism evidence="2 3">
    <name type="scientific">Geobacter soli</name>
    <dbReference type="NCBI Taxonomy" id="1510391"/>
    <lineage>
        <taxon>Bacteria</taxon>
        <taxon>Pseudomonadati</taxon>
        <taxon>Thermodesulfobacteriota</taxon>
        <taxon>Desulfuromonadia</taxon>
        <taxon>Geobacterales</taxon>
        <taxon>Geobacteraceae</taxon>
        <taxon>Geobacter</taxon>
    </lineage>
</organism>
<reference evidence="2 3" key="1">
    <citation type="submission" date="2015-01" db="EMBL/GenBank/DDBJ databases">
        <title>Genome sequence of the anaerobic bacterium Geobacter soli GSS01, a dissimilatory Fe(III) reducer from soil.</title>
        <authorList>
            <person name="Yang G."/>
            <person name="Zhou S."/>
        </authorList>
    </citation>
    <scope>NUCLEOTIDE SEQUENCE [LARGE SCALE GENOMIC DNA]</scope>
    <source>
        <strain evidence="2 3">GSS01</strain>
    </source>
</reference>
<dbReference type="RefSeq" id="WP_039645896.1">
    <property type="nucleotide sequence ID" value="NZ_JXBL01000001.1"/>
</dbReference>
<protein>
    <recommendedName>
        <fullName evidence="4">Lipoprotein</fullName>
    </recommendedName>
</protein>
<evidence type="ECO:0000256" key="1">
    <source>
        <dbReference type="SAM" id="SignalP"/>
    </source>
</evidence>
<dbReference type="Proteomes" id="UP000031433">
    <property type="component" value="Unassembled WGS sequence"/>
</dbReference>
<gene>
    <name evidence="2" type="ORF">SE37_09815</name>
</gene>
<accession>A0A0C1QXP4</accession>
<keyword evidence="3" id="KW-1185">Reference proteome</keyword>
<proteinExistence type="predicted"/>
<evidence type="ECO:0000313" key="2">
    <source>
        <dbReference type="EMBL" id="KIE42906.1"/>
    </source>
</evidence>
<dbReference type="AlphaFoldDB" id="A0A0C1QXP4"/>